<name>A0ABS1B5U5_9MICO</name>
<accession>A0ABS1B5U5</accession>
<feature type="transmembrane region" description="Helical" evidence="1">
    <location>
        <begin position="55"/>
        <end position="76"/>
    </location>
</feature>
<dbReference type="RefSeq" id="WP_200500574.1">
    <property type="nucleotide sequence ID" value="NZ_JAEDAJ010000001.1"/>
</dbReference>
<gene>
    <name evidence="2" type="ORF">I8D64_00505</name>
</gene>
<dbReference type="Pfam" id="PF11292">
    <property type="entry name" value="DUF3093"/>
    <property type="match status" value="1"/>
</dbReference>
<dbReference type="Proteomes" id="UP000612352">
    <property type="component" value="Unassembled WGS sequence"/>
</dbReference>
<dbReference type="InterPro" id="IPR021443">
    <property type="entry name" value="DUF3093"/>
</dbReference>
<sequence length="166" mass="17479">MPDASADSARPRALSDATALHRERLLPSIGVWIVGIAFGSVLGVILVPLSHALSLAVGIIGIVGVCVMLAMASPVLEVSGGTLRAGRAQIPVDLLGEPEVLDKDGWSVAMSVGFEPLAFHLTRGWVHTGVRVPVLDETDPTPAWVLSTRRPEDLALALRSARSQHS</sequence>
<feature type="transmembrane region" description="Helical" evidence="1">
    <location>
        <begin position="29"/>
        <end position="49"/>
    </location>
</feature>
<dbReference type="EMBL" id="JAEDAJ010000001">
    <property type="protein sequence ID" value="MBK0329887.1"/>
    <property type="molecule type" value="Genomic_DNA"/>
</dbReference>
<evidence type="ECO:0000256" key="1">
    <source>
        <dbReference type="SAM" id="Phobius"/>
    </source>
</evidence>
<comment type="caution">
    <text evidence="2">The sequence shown here is derived from an EMBL/GenBank/DDBJ whole genome shotgun (WGS) entry which is preliminary data.</text>
</comment>
<keyword evidence="3" id="KW-1185">Reference proteome</keyword>
<reference evidence="2 3" key="1">
    <citation type="submission" date="2020-12" db="EMBL/GenBank/DDBJ databases">
        <title>Brachybacterium sp. MASK1Z-5, whole genome shotgun sequence.</title>
        <authorList>
            <person name="Tuo L."/>
        </authorList>
    </citation>
    <scope>NUCLEOTIDE SEQUENCE [LARGE SCALE GENOMIC DNA]</scope>
    <source>
        <strain evidence="2 3">MASK1Z-5</strain>
    </source>
</reference>
<protein>
    <submittedName>
        <fullName evidence="2">DUF3093 domain-containing protein</fullName>
    </submittedName>
</protein>
<keyword evidence="1" id="KW-1133">Transmembrane helix</keyword>
<keyword evidence="1" id="KW-0472">Membrane</keyword>
<evidence type="ECO:0000313" key="2">
    <source>
        <dbReference type="EMBL" id="MBK0329887.1"/>
    </source>
</evidence>
<evidence type="ECO:0000313" key="3">
    <source>
        <dbReference type="Proteomes" id="UP000612352"/>
    </source>
</evidence>
<keyword evidence="1" id="KW-0812">Transmembrane</keyword>
<organism evidence="2 3">
    <name type="scientific">Brachybacterium halotolerans</name>
    <dbReference type="NCBI Taxonomy" id="2795215"/>
    <lineage>
        <taxon>Bacteria</taxon>
        <taxon>Bacillati</taxon>
        <taxon>Actinomycetota</taxon>
        <taxon>Actinomycetes</taxon>
        <taxon>Micrococcales</taxon>
        <taxon>Dermabacteraceae</taxon>
        <taxon>Brachybacterium</taxon>
    </lineage>
</organism>
<proteinExistence type="predicted"/>